<evidence type="ECO:0000313" key="2">
    <source>
        <dbReference type="EMBL" id="CAB4009446.1"/>
    </source>
</evidence>
<dbReference type="CDD" id="cd01647">
    <property type="entry name" value="RT_LTR"/>
    <property type="match status" value="1"/>
</dbReference>
<dbReference type="OrthoDB" id="5986544at2759"/>
<dbReference type="InterPro" id="IPR043502">
    <property type="entry name" value="DNA/RNA_pol_sf"/>
</dbReference>
<sequence>MESRGIIKKVNEPTAWVNSMVVNEKRSGKLRICIDPRDLNKALRREHYELPTQQEITSRLTDAKFFSKLDANSGFWQMPLDEESSYLTTFNTPFGRYRFTVIPFGVVFAQETDIDDILIWGRTLEEHDQNLERVLNRVTDINMTLSKDKCQFRQTKITYLGETLTANGVKPDETKVEAIKNYPKTYEQA</sequence>
<dbReference type="PANTHER" id="PTHR37984:SF5">
    <property type="entry name" value="PROTEIN NYNRIN-LIKE"/>
    <property type="match status" value="1"/>
</dbReference>
<reference evidence="2" key="1">
    <citation type="submission" date="2020-04" db="EMBL/GenBank/DDBJ databases">
        <authorList>
            <person name="Alioto T."/>
            <person name="Alioto T."/>
            <person name="Gomez Garrido J."/>
        </authorList>
    </citation>
    <scope>NUCLEOTIDE SEQUENCE</scope>
    <source>
        <strain evidence="2">A484AB</strain>
    </source>
</reference>
<evidence type="ECO:0000313" key="3">
    <source>
        <dbReference type="Proteomes" id="UP001152795"/>
    </source>
</evidence>
<dbReference type="Gene3D" id="3.10.10.10">
    <property type="entry name" value="HIV Type 1 Reverse Transcriptase, subunit A, domain 1"/>
    <property type="match status" value="1"/>
</dbReference>
<accession>A0A6S7HVL3</accession>
<organism evidence="2 3">
    <name type="scientific">Paramuricea clavata</name>
    <name type="common">Red gorgonian</name>
    <name type="synonym">Violescent sea-whip</name>
    <dbReference type="NCBI Taxonomy" id="317549"/>
    <lineage>
        <taxon>Eukaryota</taxon>
        <taxon>Metazoa</taxon>
        <taxon>Cnidaria</taxon>
        <taxon>Anthozoa</taxon>
        <taxon>Octocorallia</taxon>
        <taxon>Malacalcyonacea</taxon>
        <taxon>Plexauridae</taxon>
        <taxon>Paramuricea</taxon>
    </lineage>
</organism>
<dbReference type="InterPro" id="IPR000477">
    <property type="entry name" value="RT_dom"/>
</dbReference>
<feature type="domain" description="Reverse transcriptase" evidence="1">
    <location>
        <begin position="114"/>
        <end position="163"/>
    </location>
</feature>
<dbReference type="Proteomes" id="UP001152795">
    <property type="component" value="Unassembled WGS sequence"/>
</dbReference>
<dbReference type="Pfam" id="PF00078">
    <property type="entry name" value="RVT_1"/>
    <property type="match status" value="2"/>
</dbReference>
<protein>
    <recommendedName>
        <fullName evidence="1">Reverse transcriptase domain-containing protein</fullName>
    </recommendedName>
</protein>
<dbReference type="FunFam" id="3.30.70.270:FF:000003">
    <property type="entry name" value="Transposon Ty3-G Gag-Pol polyprotein"/>
    <property type="match status" value="1"/>
</dbReference>
<dbReference type="EMBL" id="CACRXK020006455">
    <property type="protein sequence ID" value="CAB4009446.1"/>
    <property type="molecule type" value="Genomic_DNA"/>
</dbReference>
<comment type="caution">
    <text evidence="2">The sequence shown here is derived from an EMBL/GenBank/DDBJ whole genome shotgun (WGS) entry which is preliminary data.</text>
</comment>
<gene>
    <name evidence="2" type="ORF">PACLA_8A072246</name>
</gene>
<name>A0A6S7HVL3_PARCT</name>
<dbReference type="PANTHER" id="PTHR37984">
    <property type="entry name" value="PROTEIN CBG26694"/>
    <property type="match status" value="1"/>
</dbReference>
<dbReference type="InterPro" id="IPR050951">
    <property type="entry name" value="Retrovirus_Pol_polyprotein"/>
</dbReference>
<dbReference type="Gene3D" id="3.30.70.270">
    <property type="match status" value="2"/>
</dbReference>
<dbReference type="AlphaFoldDB" id="A0A6S7HVL3"/>
<proteinExistence type="predicted"/>
<dbReference type="SUPFAM" id="SSF56672">
    <property type="entry name" value="DNA/RNA polymerases"/>
    <property type="match status" value="1"/>
</dbReference>
<feature type="domain" description="Reverse transcriptase" evidence="1">
    <location>
        <begin position="25"/>
        <end position="108"/>
    </location>
</feature>
<evidence type="ECO:0000259" key="1">
    <source>
        <dbReference type="Pfam" id="PF00078"/>
    </source>
</evidence>
<keyword evidence="3" id="KW-1185">Reference proteome</keyword>
<dbReference type="InterPro" id="IPR043128">
    <property type="entry name" value="Rev_trsase/Diguanyl_cyclase"/>
</dbReference>